<dbReference type="InParanoid" id="A0A194WUQ0"/>
<feature type="transmembrane region" description="Helical" evidence="1">
    <location>
        <begin position="61"/>
        <end position="80"/>
    </location>
</feature>
<feature type="transmembrane region" description="Helical" evidence="1">
    <location>
        <begin position="31"/>
        <end position="49"/>
    </location>
</feature>
<keyword evidence="1" id="KW-0812">Transmembrane</keyword>
<gene>
    <name evidence="2" type="ORF">LY89DRAFT_229914</name>
</gene>
<feature type="transmembrane region" description="Helical" evidence="1">
    <location>
        <begin position="265"/>
        <end position="289"/>
    </location>
</feature>
<accession>A0A194WUQ0</accession>
<evidence type="ECO:0000256" key="1">
    <source>
        <dbReference type="SAM" id="Phobius"/>
    </source>
</evidence>
<dbReference type="EMBL" id="KQ947426">
    <property type="protein sequence ID" value="KUJ11691.1"/>
    <property type="molecule type" value="Genomic_DNA"/>
</dbReference>
<feature type="transmembrane region" description="Helical" evidence="1">
    <location>
        <begin position="159"/>
        <end position="182"/>
    </location>
</feature>
<keyword evidence="1" id="KW-1133">Transmembrane helix</keyword>
<sequence>MQATLRKAKNNYDGHLSALTSALVEFQKAQCFFAVTLQIAALIVIPPYFNGMHEQDQILLRLTAANGFSPIVLTLAHIDFLGGRNSWYLLFLSGVTFTLGTATYWSTSPSLTGGPINWQTTYQNPIAPLSSCGNVSPFAPCFVRNQFQDYNLWPKFQGVSWYTLTDTVGLVVWVICLGIFLYRVTYKICHIRNNWERISKHLTILRTDYKASFQAMVAKVQSYKQGARIVSVCGRFSATLRLPQISGTMAHVASQSKSWDYAQLVLGYLGLIAQLISVIIVLASSTSLIATQMTFGQIVAVGIWVPVFLEYAYLEISKQILLRAGEWMY</sequence>
<organism evidence="2 3">
    <name type="scientific">Mollisia scopiformis</name>
    <name type="common">Conifer needle endophyte fungus</name>
    <name type="synonym">Phialocephala scopiformis</name>
    <dbReference type="NCBI Taxonomy" id="149040"/>
    <lineage>
        <taxon>Eukaryota</taxon>
        <taxon>Fungi</taxon>
        <taxon>Dikarya</taxon>
        <taxon>Ascomycota</taxon>
        <taxon>Pezizomycotina</taxon>
        <taxon>Leotiomycetes</taxon>
        <taxon>Helotiales</taxon>
        <taxon>Mollisiaceae</taxon>
        <taxon>Mollisia</taxon>
    </lineage>
</organism>
<reference evidence="2 3" key="1">
    <citation type="submission" date="2015-10" db="EMBL/GenBank/DDBJ databases">
        <title>Full genome of DAOMC 229536 Phialocephala scopiformis, a fungal endophyte of spruce producing the potent anti-insectan compound rugulosin.</title>
        <authorList>
            <consortium name="DOE Joint Genome Institute"/>
            <person name="Walker A.K."/>
            <person name="Frasz S.L."/>
            <person name="Seifert K.A."/>
            <person name="Miller J.D."/>
            <person name="Mondo S.J."/>
            <person name="Labutti K."/>
            <person name="Lipzen A."/>
            <person name="Dockter R."/>
            <person name="Kennedy M."/>
            <person name="Grigoriev I.V."/>
            <person name="Spatafora J.W."/>
        </authorList>
    </citation>
    <scope>NUCLEOTIDE SEQUENCE [LARGE SCALE GENOMIC DNA]</scope>
    <source>
        <strain evidence="2 3">CBS 120377</strain>
    </source>
</reference>
<keyword evidence="1" id="KW-0472">Membrane</keyword>
<feature type="transmembrane region" description="Helical" evidence="1">
    <location>
        <begin position="87"/>
        <end position="105"/>
    </location>
</feature>
<proteinExistence type="predicted"/>
<dbReference type="AlphaFoldDB" id="A0A194WUQ0"/>
<name>A0A194WUQ0_MOLSC</name>
<keyword evidence="3" id="KW-1185">Reference proteome</keyword>
<protein>
    <submittedName>
        <fullName evidence="2">Uncharacterized protein</fullName>
    </submittedName>
</protein>
<evidence type="ECO:0000313" key="2">
    <source>
        <dbReference type="EMBL" id="KUJ11691.1"/>
    </source>
</evidence>
<dbReference type="OrthoDB" id="4582561at2759"/>
<dbReference type="RefSeq" id="XP_018066046.1">
    <property type="nucleotide sequence ID" value="XM_018206029.1"/>
</dbReference>
<evidence type="ECO:0000313" key="3">
    <source>
        <dbReference type="Proteomes" id="UP000070700"/>
    </source>
</evidence>
<dbReference type="KEGG" id="psco:LY89DRAFT_229914"/>
<dbReference type="Proteomes" id="UP000070700">
    <property type="component" value="Unassembled WGS sequence"/>
</dbReference>
<feature type="transmembrane region" description="Helical" evidence="1">
    <location>
        <begin position="295"/>
        <end position="314"/>
    </location>
</feature>
<dbReference type="GeneID" id="28815755"/>